<keyword evidence="2" id="KW-1185">Reference proteome</keyword>
<gene>
    <name evidence="1" type="ORF">J5U18_04595</name>
</gene>
<comment type="caution">
    <text evidence="1">The sequence shown here is derived from an EMBL/GenBank/DDBJ whole genome shotgun (WGS) entry which is preliminary data.</text>
</comment>
<sequence length="162" mass="19255">MLTINKQSGIYRLENTQILRGNIKDIWDFFSRPENLNKMTPDSMPFEITSKNLPTYTYQGQIITYHITIFPYIKSNWVTEITLVENERLFIDEQRYGPYSMWHHEHHFEQISPQEVKMTDIISYKLPLGELGNLVAGDLIIAKLKEIFTFRNEYCDRVFGRI</sequence>
<proteinExistence type="predicted"/>
<evidence type="ECO:0000313" key="1">
    <source>
        <dbReference type="EMBL" id="MBP3942847.1"/>
    </source>
</evidence>
<organism evidence="1 2">
    <name type="scientific">Rhinopithecimicrobium faecis</name>
    <dbReference type="NCBI Taxonomy" id="2820698"/>
    <lineage>
        <taxon>Bacteria</taxon>
        <taxon>Pseudomonadati</taxon>
        <taxon>Bacteroidota</taxon>
        <taxon>Sphingobacteriia</taxon>
        <taxon>Sphingobacteriales</taxon>
        <taxon>Sphingobacteriaceae</taxon>
        <taxon>Rhinopithecimicrobium</taxon>
    </lineage>
</organism>
<name>A0A8T4HBR8_9SPHI</name>
<dbReference type="Proteomes" id="UP000679691">
    <property type="component" value="Unassembled WGS sequence"/>
</dbReference>
<dbReference type="EMBL" id="JAGKSB010000004">
    <property type="protein sequence ID" value="MBP3942847.1"/>
    <property type="molecule type" value="Genomic_DNA"/>
</dbReference>
<dbReference type="InterPro" id="IPR023393">
    <property type="entry name" value="START-like_dom_sf"/>
</dbReference>
<dbReference type="CDD" id="cd07820">
    <property type="entry name" value="SRPBCC_3"/>
    <property type="match status" value="1"/>
</dbReference>
<dbReference type="AlphaFoldDB" id="A0A8T4HBR8"/>
<dbReference type="RefSeq" id="WP_353546333.1">
    <property type="nucleotide sequence ID" value="NZ_JAGKSB010000004.1"/>
</dbReference>
<dbReference type="SUPFAM" id="SSF55961">
    <property type="entry name" value="Bet v1-like"/>
    <property type="match status" value="1"/>
</dbReference>
<accession>A0A8T4HBR8</accession>
<protein>
    <submittedName>
        <fullName evidence="1">SRPBCC family protein</fullName>
    </submittedName>
</protein>
<evidence type="ECO:0000313" key="2">
    <source>
        <dbReference type="Proteomes" id="UP000679691"/>
    </source>
</evidence>
<dbReference type="Gene3D" id="3.30.530.20">
    <property type="match status" value="1"/>
</dbReference>
<reference evidence="1" key="1">
    <citation type="submission" date="2021-03" db="EMBL/GenBank/DDBJ databases">
        <authorList>
            <person name="Lu T."/>
            <person name="Wang Q."/>
            <person name="Han X."/>
        </authorList>
    </citation>
    <scope>NUCLEOTIDE SEQUENCE</scope>
    <source>
        <strain evidence="1">WQ 2009</strain>
    </source>
</reference>